<protein>
    <submittedName>
        <fullName evidence="1">CxxxxCH/CxxCH domain-containing protein</fullName>
    </submittedName>
</protein>
<proteinExistence type="predicted"/>
<sequence>MLRGPESLCSAVACHRLGAAKTSRAAVVRWIGTAPGTGVASGASRFRASAASAGWLRSDCISCSYPCSASVASMRRLHRLGALARSGFRKPGGIAHFG</sequence>
<dbReference type="Proteomes" id="UP000503498">
    <property type="component" value="Chromosome"/>
</dbReference>
<name>A0A7Z2ZGF6_XANCA</name>
<reference evidence="1 2" key="2">
    <citation type="submission" date="2020-04" db="EMBL/GenBank/DDBJ databases">
        <authorList>
            <person name="Fomenkov A."/>
            <person name="Anton B.P."/>
            <person name="Roberts R.J."/>
        </authorList>
    </citation>
    <scope>NUCLEOTIDE SEQUENCE [LARGE SCALE GENOMIC DNA]</scope>
    <source>
        <strain evidence="1 2">NEB122</strain>
    </source>
</reference>
<reference evidence="1 2" key="1">
    <citation type="submission" date="2020-04" db="EMBL/GenBank/DDBJ databases">
        <title>Genome-Wide Identification of 5-Methylcytosine Sites in Bacterial Genomes By High-Throughput Sequencing of MspJI Restriction Fragments.</title>
        <authorList>
            <person name="Wu V."/>
        </authorList>
    </citation>
    <scope>NUCLEOTIDE SEQUENCE [LARGE SCALE GENOMIC DNA]</scope>
    <source>
        <strain evidence="1 2">NEB122</strain>
    </source>
</reference>
<dbReference type="EMBL" id="CP051651">
    <property type="protein sequence ID" value="QJD67017.1"/>
    <property type="molecule type" value="Genomic_DNA"/>
</dbReference>
<evidence type="ECO:0000313" key="1">
    <source>
        <dbReference type="EMBL" id="QJD67017.1"/>
    </source>
</evidence>
<gene>
    <name evidence="1" type="ORF">HG421_04340</name>
</gene>
<accession>A0A7Z2ZGF6</accession>
<evidence type="ECO:0000313" key="2">
    <source>
        <dbReference type="Proteomes" id="UP000503498"/>
    </source>
</evidence>
<organism evidence="1 2">
    <name type="scientific">Xanthomonas campestris pv. badrii</name>
    <dbReference type="NCBI Taxonomy" id="149696"/>
    <lineage>
        <taxon>Bacteria</taxon>
        <taxon>Pseudomonadati</taxon>
        <taxon>Pseudomonadota</taxon>
        <taxon>Gammaproteobacteria</taxon>
        <taxon>Lysobacterales</taxon>
        <taxon>Lysobacteraceae</taxon>
        <taxon>Xanthomonas</taxon>
    </lineage>
</organism>
<dbReference type="AlphaFoldDB" id="A0A7Z2ZGF6"/>